<name>A0A1G4RUY1_9HYPH</name>
<keyword evidence="3" id="KW-0963">Cytoplasm</keyword>
<organism evidence="11 12">
    <name type="scientific">Ancylobacter rudongensis</name>
    <dbReference type="NCBI Taxonomy" id="177413"/>
    <lineage>
        <taxon>Bacteria</taxon>
        <taxon>Pseudomonadati</taxon>
        <taxon>Pseudomonadota</taxon>
        <taxon>Alphaproteobacteria</taxon>
        <taxon>Hyphomicrobiales</taxon>
        <taxon>Xanthobacteraceae</taxon>
        <taxon>Ancylobacter</taxon>
    </lineage>
</organism>
<dbReference type="InterPro" id="IPR002933">
    <property type="entry name" value="Peptidase_M20"/>
</dbReference>
<dbReference type="Pfam" id="PF07687">
    <property type="entry name" value="M20_dimer"/>
    <property type="match status" value="1"/>
</dbReference>
<comment type="cofactor">
    <cofactor evidence="1">
        <name>Zn(2+)</name>
        <dbReference type="ChEBI" id="CHEBI:29105"/>
    </cofactor>
</comment>
<dbReference type="RefSeq" id="WP_091438457.1">
    <property type="nucleotide sequence ID" value="NZ_FMTP01000002.1"/>
</dbReference>
<keyword evidence="5" id="KW-0028">Amino-acid biosynthesis</keyword>
<accession>A0A1G4RUY1</accession>
<evidence type="ECO:0000256" key="4">
    <source>
        <dbReference type="ARBA" id="ARBA00022571"/>
    </source>
</evidence>
<dbReference type="GO" id="GO:0046872">
    <property type="term" value="F:metal ion binding"/>
    <property type="evidence" value="ECO:0007669"/>
    <property type="project" value="UniProtKB-KW"/>
</dbReference>
<keyword evidence="6" id="KW-0479">Metal-binding</keyword>
<dbReference type="Pfam" id="PF01546">
    <property type="entry name" value="Peptidase_M20"/>
    <property type="match status" value="1"/>
</dbReference>
<dbReference type="GO" id="GO:0006526">
    <property type="term" value="P:L-arginine biosynthetic process"/>
    <property type="evidence" value="ECO:0007669"/>
    <property type="project" value="UniProtKB-KW"/>
</dbReference>
<keyword evidence="9" id="KW-0170">Cobalt</keyword>
<dbReference type="Gene3D" id="3.30.70.360">
    <property type="match status" value="1"/>
</dbReference>
<evidence type="ECO:0000256" key="6">
    <source>
        <dbReference type="ARBA" id="ARBA00022723"/>
    </source>
</evidence>
<dbReference type="InterPro" id="IPR010169">
    <property type="entry name" value="AcOrn-deacetyl"/>
</dbReference>
<dbReference type="GO" id="GO:0008777">
    <property type="term" value="F:acetylornithine deacetylase activity"/>
    <property type="evidence" value="ECO:0007669"/>
    <property type="project" value="TreeGrafter"/>
</dbReference>
<dbReference type="NCBIfam" id="TIGR01892">
    <property type="entry name" value="AcOrn-deacetyl"/>
    <property type="match status" value="1"/>
</dbReference>
<gene>
    <name evidence="11" type="ORF">SAMN05660859_1948</name>
</gene>
<dbReference type="InterPro" id="IPR011650">
    <property type="entry name" value="Peptidase_M20_dimer"/>
</dbReference>
<dbReference type="STRING" id="177413.SAMN05660859_1948"/>
<dbReference type="PANTHER" id="PTHR43808">
    <property type="entry name" value="ACETYLORNITHINE DEACETYLASE"/>
    <property type="match status" value="1"/>
</dbReference>
<comment type="similarity">
    <text evidence="2">Belongs to the peptidase M20A family. ArgE subfamily.</text>
</comment>
<evidence type="ECO:0000256" key="1">
    <source>
        <dbReference type="ARBA" id="ARBA00001947"/>
    </source>
</evidence>
<evidence type="ECO:0000256" key="2">
    <source>
        <dbReference type="ARBA" id="ARBA00005691"/>
    </source>
</evidence>
<sequence length="387" mass="40908">MLAVLTTTEELLAYLVAFDTTSRNSNLDLIAFVRDYLAAFGIESVIVPSPEGDKASLFATIGPAGVGGVCLSGHSDVVPVEGQPWSTDPFTLTPDGDRVYGRGACDMKGFLACCLAMVPQMVAAPLATPIHLLVSYDEEIGCTGVVPAVRRLGVDLPLPRACIVGEPTSMRVVDAHKSGLAYVTTVTGREAHSSMPQLGANAIFAAAALIGELDRIRAELIAAGDPTGRFDPPSSTVQVTVVNGGTAGNIVPRQCALRWNVRGLPGFDEDALLERFERFGREQVLPGLLETAPDAAITTEFIYKVPPLSPQTGSEAELLALRLAGQNRTYTVAYGTEGGHFQAQGIPTIVCGPGSIDQAHKPDEYIEISQLRACERFLTGLIAECVG</sequence>
<reference evidence="12" key="1">
    <citation type="submission" date="2016-10" db="EMBL/GenBank/DDBJ databases">
        <authorList>
            <person name="Varghese N."/>
            <person name="Submissions S."/>
        </authorList>
    </citation>
    <scope>NUCLEOTIDE SEQUENCE [LARGE SCALE GENOMIC DNA]</scope>
    <source>
        <strain evidence="12">CGMCC 1.1761</strain>
    </source>
</reference>
<dbReference type="SUPFAM" id="SSF53187">
    <property type="entry name" value="Zn-dependent exopeptidases"/>
    <property type="match status" value="1"/>
</dbReference>
<dbReference type="InterPro" id="IPR001261">
    <property type="entry name" value="ArgE/DapE_CS"/>
</dbReference>
<evidence type="ECO:0000256" key="7">
    <source>
        <dbReference type="ARBA" id="ARBA00022801"/>
    </source>
</evidence>
<evidence type="ECO:0000256" key="9">
    <source>
        <dbReference type="ARBA" id="ARBA00023285"/>
    </source>
</evidence>
<dbReference type="NCBIfam" id="NF005710">
    <property type="entry name" value="PRK07522.1"/>
    <property type="match status" value="1"/>
</dbReference>
<evidence type="ECO:0000313" key="11">
    <source>
        <dbReference type="EMBL" id="SCW60568.1"/>
    </source>
</evidence>
<dbReference type="InterPro" id="IPR036264">
    <property type="entry name" value="Bact_exopeptidase_dim_dom"/>
</dbReference>
<evidence type="ECO:0000313" key="12">
    <source>
        <dbReference type="Proteomes" id="UP000198889"/>
    </source>
</evidence>
<dbReference type="PROSITE" id="PS00759">
    <property type="entry name" value="ARGE_DAPE_CPG2_2"/>
    <property type="match status" value="1"/>
</dbReference>
<keyword evidence="4" id="KW-0055">Arginine biosynthesis</keyword>
<dbReference type="AlphaFoldDB" id="A0A1G4RUY1"/>
<keyword evidence="12" id="KW-1185">Reference proteome</keyword>
<evidence type="ECO:0000256" key="3">
    <source>
        <dbReference type="ARBA" id="ARBA00022490"/>
    </source>
</evidence>
<dbReference type="EMBL" id="FMTP01000002">
    <property type="protein sequence ID" value="SCW60568.1"/>
    <property type="molecule type" value="Genomic_DNA"/>
</dbReference>
<evidence type="ECO:0000256" key="5">
    <source>
        <dbReference type="ARBA" id="ARBA00022605"/>
    </source>
</evidence>
<dbReference type="Proteomes" id="UP000198889">
    <property type="component" value="Unassembled WGS sequence"/>
</dbReference>
<proteinExistence type="inferred from homology"/>
<dbReference type="PANTHER" id="PTHR43808:SF31">
    <property type="entry name" value="N-ACETYL-L-CITRULLINE DEACETYLASE"/>
    <property type="match status" value="1"/>
</dbReference>
<feature type="domain" description="Peptidase M20 dimerisation" evidence="10">
    <location>
        <begin position="175"/>
        <end position="278"/>
    </location>
</feature>
<dbReference type="InterPro" id="IPR050072">
    <property type="entry name" value="Peptidase_M20A"/>
</dbReference>
<dbReference type="Gene3D" id="3.40.630.10">
    <property type="entry name" value="Zn peptidases"/>
    <property type="match status" value="1"/>
</dbReference>
<evidence type="ECO:0000256" key="8">
    <source>
        <dbReference type="ARBA" id="ARBA00022833"/>
    </source>
</evidence>
<evidence type="ECO:0000259" key="10">
    <source>
        <dbReference type="Pfam" id="PF07687"/>
    </source>
</evidence>
<keyword evidence="7" id="KW-0378">Hydrolase</keyword>
<dbReference type="SUPFAM" id="SSF55031">
    <property type="entry name" value="Bacterial exopeptidase dimerisation domain"/>
    <property type="match status" value="1"/>
</dbReference>
<dbReference type="CDD" id="cd03894">
    <property type="entry name" value="M20_ArgE"/>
    <property type="match status" value="1"/>
</dbReference>
<protein>
    <submittedName>
        <fullName evidence="11">Acetylornithine deacetylase</fullName>
    </submittedName>
</protein>
<keyword evidence="8" id="KW-0862">Zinc</keyword>